<reference evidence="2" key="1">
    <citation type="submission" date="2020-11" db="EMBL/GenBank/DDBJ databases">
        <authorList>
            <consortium name="DOE Joint Genome Institute"/>
            <person name="Ahrendt S."/>
            <person name="Riley R."/>
            <person name="Andreopoulos W."/>
            <person name="Labutti K."/>
            <person name="Pangilinan J."/>
            <person name="Ruiz-Duenas F.J."/>
            <person name="Barrasa J.M."/>
            <person name="Sanchez-Garcia M."/>
            <person name="Camarero S."/>
            <person name="Miyauchi S."/>
            <person name="Serrano A."/>
            <person name="Linde D."/>
            <person name="Babiker R."/>
            <person name="Drula E."/>
            <person name="Ayuso-Fernandez I."/>
            <person name="Pacheco R."/>
            <person name="Padilla G."/>
            <person name="Ferreira P."/>
            <person name="Barriuso J."/>
            <person name="Kellner H."/>
            <person name="Castanera R."/>
            <person name="Alfaro M."/>
            <person name="Ramirez L."/>
            <person name="Pisabarro A.G."/>
            <person name="Kuo A."/>
            <person name="Tritt A."/>
            <person name="Lipzen A."/>
            <person name="He G."/>
            <person name="Yan M."/>
            <person name="Ng V."/>
            <person name="Cullen D."/>
            <person name="Martin F."/>
            <person name="Rosso M.-N."/>
            <person name="Henrissat B."/>
            <person name="Hibbett D."/>
            <person name="Martinez A.T."/>
            <person name="Grigoriev I.V."/>
        </authorList>
    </citation>
    <scope>NUCLEOTIDE SEQUENCE</scope>
    <source>
        <strain evidence="2">AH 40177</strain>
    </source>
</reference>
<evidence type="ECO:0000256" key="1">
    <source>
        <dbReference type="SAM" id="MobiDB-lite"/>
    </source>
</evidence>
<dbReference type="OrthoDB" id="3071186at2759"/>
<evidence type="ECO:0000313" key="3">
    <source>
        <dbReference type="Proteomes" id="UP000772434"/>
    </source>
</evidence>
<evidence type="ECO:0000313" key="2">
    <source>
        <dbReference type="EMBL" id="KAF9075565.1"/>
    </source>
</evidence>
<sequence>MGRFVHGHRYPSSSPSSSSLSSSLSPSSRTSPRDADESDGTGTETEMRTKAMKKNNGQNKPKNMEKKKKKLRRTSLSSGSASSSSSSSSFKKRRRLSSSSSDREPPSTSVSTSGIGRKVAATLQLFKETDKEPENEDVPHVDLVGLNDLGLDLVVEHHARSSSISSGHPEVAGAKFEFVKRSEWRRERDRKEVSVLIHFYKPISDLL</sequence>
<feature type="compositionally biased region" description="Low complexity" evidence="1">
    <location>
        <begin position="74"/>
        <end position="89"/>
    </location>
</feature>
<proteinExistence type="predicted"/>
<organism evidence="2 3">
    <name type="scientific">Rhodocollybia butyracea</name>
    <dbReference type="NCBI Taxonomy" id="206335"/>
    <lineage>
        <taxon>Eukaryota</taxon>
        <taxon>Fungi</taxon>
        <taxon>Dikarya</taxon>
        <taxon>Basidiomycota</taxon>
        <taxon>Agaricomycotina</taxon>
        <taxon>Agaricomycetes</taxon>
        <taxon>Agaricomycetidae</taxon>
        <taxon>Agaricales</taxon>
        <taxon>Marasmiineae</taxon>
        <taxon>Omphalotaceae</taxon>
        <taxon>Rhodocollybia</taxon>
    </lineage>
</organism>
<accession>A0A9P5Q8D0</accession>
<dbReference type="AlphaFoldDB" id="A0A9P5Q8D0"/>
<comment type="caution">
    <text evidence="2">The sequence shown here is derived from an EMBL/GenBank/DDBJ whole genome shotgun (WGS) entry which is preliminary data.</text>
</comment>
<gene>
    <name evidence="2" type="ORF">BDP27DRAFT_1040158</name>
</gene>
<protein>
    <submittedName>
        <fullName evidence="2">Uncharacterized protein</fullName>
    </submittedName>
</protein>
<keyword evidence="3" id="KW-1185">Reference proteome</keyword>
<dbReference type="EMBL" id="JADNRY010000009">
    <property type="protein sequence ID" value="KAF9075565.1"/>
    <property type="molecule type" value="Genomic_DNA"/>
</dbReference>
<feature type="region of interest" description="Disordered" evidence="1">
    <location>
        <begin position="1"/>
        <end position="118"/>
    </location>
</feature>
<dbReference type="Proteomes" id="UP000772434">
    <property type="component" value="Unassembled WGS sequence"/>
</dbReference>
<feature type="compositionally biased region" description="Low complexity" evidence="1">
    <location>
        <begin position="11"/>
        <end position="28"/>
    </location>
</feature>
<name>A0A9P5Q8D0_9AGAR</name>